<accession>A0AA39XTI3</accession>
<keyword evidence="6 11" id="KW-0378">Hydrolase</keyword>
<evidence type="ECO:0000256" key="2">
    <source>
        <dbReference type="ARBA" id="ARBA00010278"/>
    </source>
</evidence>
<dbReference type="Pfam" id="PF00756">
    <property type="entry name" value="Esterase"/>
    <property type="match status" value="1"/>
</dbReference>
<dbReference type="InterPro" id="IPR029058">
    <property type="entry name" value="AB_hydrolase_fold"/>
</dbReference>
<dbReference type="PANTHER" id="PTHR38050">
    <property type="match status" value="1"/>
</dbReference>
<evidence type="ECO:0000256" key="5">
    <source>
        <dbReference type="ARBA" id="ARBA00022729"/>
    </source>
</evidence>
<dbReference type="GO" id="GO:0005576">
    <property type="term" value="C:extracellular region"/>
    <property type="evidence" value="ECO:0007669"/>
    <property type="project" value="UniProtKB-SubCell"/>
</dbReference>
<evidence type="ECO:0000256" key="4">
    <source>
        <dbReference type="ARBA" id="ARBA00022651"/>
    </source>
</evidence>
<comment type="caution">
    <text evidence="12">The sequence shown here is derived from an EMBL/GenBank/DDBJ whole genome shotgun (WGS) entry which is preliminary data.</text>
</comment>
<evidence type="ECO:0000256" key="11">
    <source>
        <dbReference type="RuleBase" id="RU367094"/>
    </source>
</evidence>
<evidence type="ECO:0000256" key="6">
    <source>
        <dbReference type="ARBA" id="ARBA00022801"/>
    </source>
</evidence>
<sequence>MRGLSLISELLLLASTALAAPSAGCGKTPTLKANNTITSGGKQRYFIVKLPDGYDNTKPYKLVFTFHALGGSGTQLAQGGISSAYWGIPSAANNSAIFISPNGQSAGSVGNMMGWGNRNGEDIRFVDDIMAALSGDLCFNTDLVFSTGFSYGGAISYALACARPKVFRAVAVMSSNPISGCDGGTEPIAYYHQQGTKDQALPYRGALPMRDKYVGLNGCKAVSPDPAPPAGGHVKIVYEGCNPKYPVTWIAFDGDHTPSPRDSGATSTFTMSEIWSFFSQFT</sequence>
<comment type="function">
    <text evidence="9 11">Involved in degradation of plant cell walls. Hydrolyzes the feruloyl-arabinose ester bond in arabinoxylans, and the feruloyl-galactose ester bond in pectin. Active against paranitrophenyl-acetate, methyl ferulate and wheat arabinoxylan.</text>
</comment>
<evidence type="ECO:0000313" key="12">
    <source>
        <dbReference type="EMBL" id="KAK0639132.1"/>
    </source>
</evidence>
<comment type="subcellular location">
    <subcellularLocation>
        <location evidence="1 11">Secreted</location>
    </subcellularLocation>
</comment>
<feature type="chain" id="PRO_5041486339" description="Feruloyl esterase C" evidence="11">
    <location>
        <begin position="20"/>
        <end position="282"/>
    </location>
</feature>
<gene>
    <name evidence="12" type="ORF">B0T16DRAFT_517877</name>
</gene>
<keyword evidence="3 11" id="KW-0964">Secreted</keyword>
<evidence type="ECO:0000256" key="9">
    <source>
        <dbReference type="ARBA" id="ARBA00025250"/>
    </source>
</evidence>
<evidence type="ECO:0000256" key="8">
    <source>
        <dbReference type="ARBA" id="ARBA00023326"/>
    </source>
</evidence>
<dbReference type="InterPro" id="IPR043595">
    <property type="entry name" value="FaeB/C/D"/>
</dbReference>
<evidence type="ECO:0000256" key="7">
    <source>
        <dbReference type="ARBA" id="ARBA00023277"/>
    </source>
</evidence>
<dbReference type="InterPro" id="IPR000801">
    <property type="entry name" value="Esterase-like"/>
</dbReference>
<dbReference type="GO" id="GO:0030600">
    <property type="term" value="F:feruloyl esterase activity"/>
    <property type="evidence" value="ECO:0007669"/>
    <property type="project" value="UniProtKB-UniRule"/>
</dbReference>
<evidence type="ECO:0000256" key="3">
    <source>
        <dbReference type="ARBA" id="ARBA00022525"/>
    </source>
</evidence>
<keyword evidence="4 11" id="KW-0858">Xylan degradation</keyword>
<protein>
    <recommendedName>
        <fullName evidence="11">Feruloyl esterase C</fullName>
        <ecNumber evidence="11">3.1.1.73</ecNumber>
    </recommendedName>
    <alternativeName>
        <fullName evidence="11">Ferulic acid esterase C</fullName>
    </alternativeName>
</protein>
<dbReference type="PANTHER" id="PTHR38050:SF1">
    <property type="entry name" value="FERULOYL ESTERASE C"/>
    <property type="match status" value="1"/>
</dbReference>
<dbReference type="SUPFAM" id="SSF53474">
    <property type="entry name" value="alpha/beta-Hydrolases"/>
    <property type="match status" value="1"/>
</dbReference>
<evidence type="ECO:0000313" key="13">
    <source>
        <dbReference type="Proteomes" id="UP001174936"/>
    </source>
</evidence>
<reference evidence="12" key="1">
    <citation type="submission" date="2023-06" db="EMBL/GenBank/DDBJ databases">
        <title>Genome-scale phylogeny and comparative genomics of the fungal order Sordariales.</title>
        <authorList>
            <consortium name="Lawrence Berkeley National Laboratory"/>
            <person name="Hensen N."/>
            <person name="Bonometti L."/>
            <person name="Westerberg I."/>
            <person name="Brannstrom I.O."/>
            <person name="Guillou S."/>
            <person name="Cros-Aarteil S."/>
            <person name="Calhoun S."/>
            <person name="Haridas S."/>
            <person name="Kuo A."/>
            <person name="Mondo S."/>
            <person name="Pangilinan J."/>
            <person name="Riley R."/>
            <person name="Labutti K."/>
            <person name="Andreopoulos B."/>
            <person name="Lipzen A."/>
            <person name="Chen C."/>
            <person name="Yanf M."/>
            <person name="Daum C."/>
            <person name="Ng V."/>
            <person name="Clum A."/>
            <person name="Steindorff A."/>
            <person name="Ohm R."/>
            <person name="Martin F."/>
            <person name="Silar P."/>
            <person name="Natvig D."/>
            <person name="Lalanne C."/>
            <person name="Gautier V."/>
            <person name="Ament-Velasquez S.L."/>
            <person name="Kruys A."/>
            <person name="Hutchinson M.I."/>
            <person name="Powell A.J."/>
            <person name="Barry K."/>
            <person name="Miller A.N."/>
            <person name="Grigoriev I.V."/>
            <person name="Debuchy R."/>
            <person name="Gladieux P."/>
            <person name="Thoren M.H."/>
            <person name="Johannesson H."/>
        </authorList>
    </citation>
    <scope>NUCLEOTIDE SEQUENCE</scope>
    <source>
        <strain evidence="12">SMH2532-1</strain>
    </source>
</reference>
<organism evidence="12 13">
    <name type="scientific">Cercophora newfieldiana</name>
    <dbReference type="NCBI Taxonomy" id="92897"/>
    <lineage>
        <taxon>Eukaryota</taxon>
        <taxon>Fungi</taxon>
        <taxon>Dikarya</taxon>
        <taxon>Ascomycota</taxon>
        <taxon>Pezizomycotina</taxon>
        <taxon>Sordariomycetes</taxon>
        <taxon>Sordariomycetidae</taxon>
        <taxon>Sordariales</taxon>
        <taxon>Lasiosphaeriaceae</taxon>
        <taxon>Cercophora</taxon>
    </lineage>
</organism>
<feature type="signal peptide" evidence="11">
    <location>
        <begin position="1"/>
        <end position="19"/>
    </location>
</feature>
<proteinExistence type="inferred from homology"/>
<evidence type="ECO:0000256" key="10">
    <source>
        <dbReference type="ARBA" id="ARBA00034075"/>
    </source>
</evidence>
<keyword evidence="5 11" id="KW-0732">Signal</keyword>
<comment type="similarity">
    <text evidence="2 11">Belongs to the faeC family.</text>
</comment>
<dbReference type="Proteomes" id="UP001174936">
    <property type="component" value="Unassembled WGS sequence"/>
</dbReference>
<keyword evidence="8 11" id="KW-0624">Polysaccharide degradation</keyword>
<keyword evidence="13" id="KW-1185">Reference proteome</keyword>
<dbReference type="EMBL" id="JAULSV010000007">
    <property type="protein sequence ID" value="KAK0639132.1"/>
    <property type="molecule type" value="Genomic_DNA"/>
</dbReference>
<name>A0AA39XTI3_9PEZI</name>
<comment type="catalytic activity">
    <reaction evidence="10 11">
        <text>feruloyl-polysaccharide + H2O = ferulate + polysaccharide.</text>
        <dbReference type="EC" id="3.1.1.73"/>
    </reaction>
</comment>
<dbReference type="GO" id="GO:0045493">
    <property type="term" value="P:xylan catabolic process"/>
    <property type="evidence" value="ECO:0007669"/>
    <property type="project" value="UniProtKB-UniRule"/>
</dbReference>
<keyword evidence="7 11" id="KW-0119">Carbohydrate metabolism</keyword>
<dbReference type="Gene3D" id="3.40.50.1820">
    <property type="entry name" value="alpha/beta hydrolase"/>
    <property type="match status" value="1"/>
</dbReference>
<dbReference type="AlphaFoldDB" id="A0AA39XTI3"/>
<evidence type="ECO:0000256" key="1">
    <source>
        <dbReference type="ARBA" id="ARBA00004613"/>
    </source>
</evidence>
<dbReference type="EC" id="3.1.1.73" evidence="11"/>